<dbReference type="Proteomes" id="UP000622552">
    <property type="component" value="Unassembled WGS sequence"/>
</dbReference>
<name>A0A8J7GD82_9ACTN</name>
<protein>
    <submittedName>
        <fullName evidence="1">WXG100 family type VII secretion target</fullName>
    </submittedName>
</protein>
<comment type="caution">
    <text evidence="1">The sequence shown here is derived from an EMBL/GenBank/DDBJ whole genome shotgun (WGS) entry which is preliminary data.</text>
</comment>
<evidence type="ECO:0000313" key="2">
    <source>
        <dbReference type="Proteomes" id="UP000622552"/>
    </source>
</evidence>
<gene>
    <name evidence="1" type="ORF">IW245_002134</name>
</gene>
<dbReference type="SUPFAM" id="SSF140453">
    <property type="entry name" value="EsxAB dimer-like"/>
    <property type="match status" value="1"/>
</dbReference>
<proteinExistence type="predicted"/>
<dbReference type="RefSeq" id="WP_197002988.1">
    <property type="nucleotide sequence ID" value="NZ_BONS01000001.1"/>
</dbReference>
<dbReference type="InterPro" id="IPR036689">
    <property type="entry name" value="ESAT-6-like_sf"/>
</dbReference>
<dbReference type="EMBL" id="JADOUF010000001">
    <property type="protein sequence ID" value="MBG6135940.1"/>
    <property type="molecule type" value="Genomic_DNA"/>
</dbReference>
<reference evidence="1" key="1">
    <citation type="submission" date="2020-11" db="EMBL/GenBank/DDBJ databases">
        <title>Sequencing the genomes of 1000 actinobacteria strains.</title>
        <authorList>
            <person name="Klenk H.-P."/>
        </authorList>
    </citation>
    <scope>NUCLEOTIDE SEQUENCE</scope>
    <source>
        <strain evidence="1">DSM 45356</strain>
    </source>
</reference>
<organism evidence="1 2">
    <name type="scientific">Longispora fulva</name>
    <dbReference type="NCBI Taxonomy" id="619741"/>
    <lineage>
        <taxon>Bacteria</taxon>
        <taxon>Bacillati</taxon>
        <taxon>Actinomycetota</taxon>
        <taxon>Actinomycetes</taxon>
        <taxon>Micromonosporales</taxon>
        <taxon>Micromonosporaceae</taxon>
        <taxon>Longispora</taxon>
    </lineage>
</organism>
<sequence length="87" mass="9350">MPFIGMDPESAKALAAKMSKTAETINQAVAQLTSAVDGVNWKGPDAERFKQEWKSNCVPAVKKVAEVLTSNGAKLNKEADEQVNTSK</sequence>
<dbReference type="AlphaFoldDB" id="A0A8J7GD82"/>
<evidence type="ECO:0000313" key="1">
    <source>
        <dbReference type="EMBL" id="MBG6135940.1"/>
    </source>
</evidence>
<accession>A0A8J7GD82</accession>
<dbReference type="Gene3D" id="1.10.287.1060">
    <property type="entry name" value="ESAT-6-like"/>
    <property type="match status" value="1"/>
</dbReference>
<keyword evidence="2" id="KW-1185">Reference proteome</keyword>